<dbReference type="InterPro" id="IPR006311">
    <property type="entry name" value="TAT_signal"/>
</dbReference>
<evidence type="ECO:0000313" key="2">
    <source>
        <dbReference type="Proteomes" id="UP000256829"/>
    </source>
</evidence>
<proteinExistence type="predicted"/>
<organism evidence="1 2">
    <name type="scientific">Lysobacter soli</name>
    <dbReference type="NCBI Taxonomy" id="453783"/>
    <lineage>
        <taxon>Bacteria</taxon>
        <taxon>Pseudomonadati</taxon>
        <taxon>Pseudomonadota</taxon>
        <taxon>Gammaproteobacteria</taxon>
        <taxon>Lysobacterales</taxon>
        <taxon>Lysobacteraceae</taxon>
        <taxon>Lysobacter</taxon>
    </lineage>
</organism>
<dbReference type="InterPro" id="IPR010869">
    <property type="entry name" value="DUF1501"/>
</dbReference>
<name>A0A3D8VJ76_9GAMM</name>
<sequence length="481" mass="51471">MSRPIREDRRAFLRRVQAVIAGGAAYALMPQLELVGRAFAAEPLPGNDYKALVCIFLFGGSDSFNMLIPHDSAEHATYLTSRGGVFEATSNPFGLGYARDTLVQVADTNGKTWGLNPLCAAMKPLFDAGELSFLANVGSLTVPLTKEDVTKRLKTLPPYLYSHNDQQKQWMRGHTNRAGVTGWGGLLGDRAEASNLGLQSLPPSISIAGSNLFQFGRTTLPFAMGSGGATTVNRFRNNGSATDRVRYESLRAIIESQHNPILQDQYAVIGESAINLNDTLRVTLDPANGGDIATVFPTGSGVASQLRMVARMIKAARTSAINHRRQIYFVSLGGFDTHQNQMAANGHGRLLQQLAEGLAAFRTALSEINALNDTVTFTMSDFARTLNSNGNGTDHGWGGVQLVMGGSSTNGGALRGKQVWGSYPILELDGAQAVGRGRMVPTMSVSQMGSTLAQWFGLPAGEVGTIFPGIENFDPKIGFLG</sequence>
<protein>
    <submittedName>
        <fullName evidence="1">DUF1501 domain-containing protein</fullName>
    </submittedName>
</protein>
<reference evidence="1 2" key="1">
    <citation type="submission" date="2018-08" db="EMBL/GenBank/DDBJ databases">
        <title>Lysobacter soli KCTC 22011, whole genome shotgun sequence.</title>
        <authorList>
            <person name="Zhang X."/>
            <person name="Feng G."/>
            <person name="Zhu H."/>
        </authorList>
    </citation>
    <scope>NUCLEOTIDE SEQUENCE [LARGE SCALE GENOMIC DNA]</scope>
    <source>
        <strain evidence="1 2">KCTC 22011</strain>
    </source>
</reference>
<dbReference type="AlphaFoldDB" id="A0A3D8VJ76"/>
<dbReference type="PROSITE" id="PS51318">
    <property type="entry name" value="TAT"/>
    <property type="match status" value="1"/>
</dbReference>
<dbReference type="EMBL" id="QTJR01000002">
    <property type="protein sequence ID" value="RDY68878.1"/>
    <property type="molecule type" value="Genomic_DNA"/>
</dbReference>
<keyword evidence="2" id="KW-1185">Reference proteome</keyword>
<dbReference type="PANTHER" id="PTHR43737:SF1">
    <property type="entry name" value="DUF1501 DOMAIN-CONTAINING PROTEIN"/>
    <property type="match status" value="1"/>
</dbReference>
<dbReference type="PANTHER" id="PTHR43737">
    <property type="entry name" value="BLL7424 PROTEIN"/>
    <property type="match status" value="1"/>
</dbReference>
<dbReference type="Proteomes" id="UP000256829">
    <property type="component" value="Unassembled WGS sequence"/>
</dbReference>
<evidence type="ECO:0000313" key="1">
    <source>
        <dbReference type="EMBL" id="RDY68878.1"/>
    </source>
</evidence>
<dbReference type="Pfam" id="PF07394">
    <property type="entry name" value="DUF1501"/>
    <property type="match status" value="1"/>
</dbReference>
<accession>A0A3D8VJ76</accession>
<gene>
    <name evidence="1" type="ORF">DX912_05145</name>
</gene>
<comment type="caution">
    <text evidence="1">The sequence shown here is derived from an EMBL/GenBank/DDBJ whole genome shotgun (WGS) entry which is preliminary data.</text>
</comment>
<dbReference type="RefSeq" id="WP_115841393.1">
    <property type="nucleotide sequence ID" value="NZ_CP183976.1"/>
</dbReference>